<dbReference type="RefSeq" id="WP_256031278.1">
    <property type="nucleotide sequence ID" value="NZ_JAHLKM010000050.1"/>
</dbReference>
<evidence type="ECO:0000259" key="3">
    <source>
        <dbReference type="Pfam" id="PF13439"/>
    </source>
</evidence>
<keyword evidence="2 4" id="KW-0808">Transferase</keyword>
<accession>A0A9R1CWP9</accession>
<comment type="caution">
    <text evidence="4">The sequence shown here is derived from an EMBL/GenBank/DDBJ whole genome shotgun (WGS) entry which is preliminary data.</text>
</comment>
<keyword evidence="5" id="KW-1185">Reference proteome</keyword>
<evidence type="ECO:0000256" key="1">
    <source>
        <dbReference type="ARBA" id="ARBA00022676"/>
    </source>
</evidence>
<dbReference type="EMBL" id="JAHLKM010000050">
    <property type="protein sequence ID" value="MCQ4334956.1"/>
    <property type="molecule type" value="Genomic_DNA"/>
</dbReference>
<sequence>MKISYIYHTNHDTKSAHNNQIIHTCNALIKTGHEVTVFTAGGLREYAAKHDLTISFNVHQTTTLREISSIEQILYYFEAIWAGRSHDVIYTRDISFLKFLTLIPSSAYPPVVFEAHKCHTVVDGMGQDEERRRFKQVDGVITISNGIRSDLEKLGIPVDAVVRDAANVEYIPSATKEDLRRDLGIDDDATVFVYAGSLDPDKYDLKSVIEAFGSIATDRIRLYVLGGESTQIEGLEQYSRSVDLDNIAHFLGHLPQREVFKYLKAADIGLVAQQPTDIRASKYTSPLKLFEYLVSDLVVVATDVPSIAEVADEESRILTYDPSNHTDLRTVLETAAVEWKSLQTGENDMQYSYEDRAQEIHSVLKKYVKS</sequence>
<reference evidence="4" key="1">
    <citation type="journal article" date="2023" name="Front. Microbiol.">
        <title>Genomic-based phylogenetic and metabolic analyses of the genus Natronomonas, and description of Natronomonas aquatica sp. nov.</title>
        <authorList>
            <person name="Garcia-Roldan A."/>
            <person name="Duran-Viseras A."/>
            <person name="de la Haba R.R."/>
            <person name="Corral P."/>
            <person name="Sanchez-Porro C."/>
            <person name="Ventosa A."/>
        </authorList>
    </citation>
    <scope>NUCLEOTIDE SEQUENCE</scope>
    <source>
        <strain evidence="4">F2-12</strain>
    </source>
</reference>
<feature type="domain" description="Glycosyltransferase subfamily 4-like N-terminal" evidence="3">
    <location>
        <begin position="20"/>
        <end position="158"/>
    </location>
</feature>
<dbReference type="PANTHER" id="PTHR12526:SF629">
    <property type="entry name" value="TEICHURONIC ACID BIOSYNTHESIS GLYCOSYLTRANSFERASE TUAH-RELATED"/>
    <property type="match status" value="1"/>
</dbReference>
<protein>
    <submittedName>
        <fullName evidence="4">Glycosyltransferase</fullName>
        <ecNumber evidence="4">2.4.-.-</ecNumber>
    </submittedName>
</protein>
<dbReference type="SUPFAM" id="SSF53756">
    <property type="entry name" value="UDP-Glycosyltransferase/glycogen phosphorylase"/>
    <property type="match status" value="1"/>
</dbReference>
<dbReference type="EC" id="2.4.-.-" evidence="4"/>
<evidence type="ECO:0000256" key="2">
    <source>
        <dbReference type="ARBA" id="ARBA00022679"/>
    </source>
</evidence>
<evidence type="ECO:0000313" key="5">
    <source>
        <dbReference type="Proteomes" id="UP001139494"/>
    </source>
</evidence>
<dbReference type="InterPro" id="IPR028098">
    <property type="entry name" value="Glyco_trans_4-like_N"/>
</dbReference>
<keyword evidence="1 4" id="KW-0328">Glycosyltransferase</keyword>
<organism evidence="4 5">
    <name type="scientific">Natronomonas aquatica</name>
    <dbReference type="NCBI Taxonomy" id="2841590"/>
    <lineage>
        <taxon>Archaea</taxon>
        <taxon>Methanobacteriati</taxon>
        <taxon>Methanobacteriota</taxon>
        <taxon>Stenosarchaea group</taxon>
        <taxon>Halobacteria</taxon>
        <taxon>Halobacteriales</taxon>
        <taxon>Natronomonadaceae</taxon>
        <taxon>Natronomonas</taxon>
    </lineage>
</organism>
<name>A0A9R1CWP9_9EURY</name>
<gene>
    <name evidence="4" type="ORF">KM295_16005</name>
</gene>
<dbReference type="Pfam" id="PF13439">
    <property type="entry name" value="Glyco_transf_4"/>
    <property type="match status" value="1"/>
</dbReference>
<dbReference type="Pfam" id="PF13692">
    <property type="entry name" value="Glyco_trans_1_4"/>
    <property type="match status" value="1"/>
</dbReference>
<dbReference type="AlphaFoldDB" id="A0A9R1CWP9"/>
<proteinExistence type="predicted"/>
<dbReference type="Gene3D" id="3.40.50.2000">
    <property type="entry name" value="Glycogen Phosphorylase B"/>
    <property type="match status" value="2"/>
</dbReference>
<dbReference type="PANTHER" id="PTHR12526">
    <property type="entry name" value="GLYCOSYLTRANSFERASE"/>
    <property type="match status" value="1"/>
</dbReference>
<dbReference type="GO" id="GO:0016757">
    <property type="term" value="F:glycosyltransferase activity"/>
    <property type="evidence" value="ECO:0007669"/>
    <property type="project" value="UniProtKB-KW"/>
</dbReference>
<evidence type="ECO:0000313" key="4">
    <source>
        <dbReference type="EMBL" id="MCQ4334956.1"/>
    </source>
</evidence>
<dbReference type="Proteomes" id="UP001139494">
    <property type="component" value="Unassembled WGS sequence"/>
</dbReference>